<evidence type="ECO:0000256" key="1">
    <source>
        <dbReference type="SAM" id="MobiDB-lite"/>
    </source>
</evidence>
<feature type="region of interest" description="Disordered" evidence="1">
    <location>
        <begin position="624"/>
        <end position="653"/>
    </location>
</feature>
<feature type="compositionally biased region" description="Basic and acidic residues" evidence="1">
    <location>
        <begin position="689"/>
        <end position="711"/>
    </location>
</feature>
<feature type="compositionally biased region" description="Polar residues" evidence="1">
    <location>
        <begin position="99"/>
        <end position="111"/>
    </location>
</feature>
<proteinExistence type="predicted"/>
<feature type="compositionally biased region" description="Low complexity" evidence="1">
    <location>
        <begin position="152"/>
        <end position="162"/>
    </location>
</feature>
<dbReference type="Proteomes" id="UP001345013">
    <property type="component" value="Unassembled WGS sequence"/>
</dbReference>
<protein>
    <submittedName>
        <fullName evidence="2">Uncharacterized protein</fullName>
    </submittedName>
</protein>
<feature type="compositionally biased region" description="Basic and acidic residues" evidence="1">
    <location>
        <begin position="742"/>
        <end position="760"/>
    </location>
</feature>
<keyword evidence="3" id="KW-1185">Reference proteome</keyword>
<feature type="region of interest" description="Disordered" evidence="1">
    <location>
        <begin position="1"/>
        <end position="27"/>
    </location>
</feature>
<sequence>MSLLSADELQDDISIFEQSSPESLRARRAPALSPLAHEQYSSISDSRTLNGDTDDDYFSRYKPIKQCTSSRSSISSFPTSVVHHTPLTDTEDAGFPGPSRTQSYDRTSKTPSHGYLSAFRNPSSVRALQLESEYADSDTHGIRNPSRPRPSPRVSHFSPRSPGSVHSSPTKRSSRSGTPLQQRQSSSKLKKEFPLVLLHCTLLPPAVAVRGPLVSDDILEAVLPEEYRKRWRTLQDKVTGNTEVKQRGVLIPHPREDYDELEERLLETLELQRPRIRRGHYLGSKRSSDSGFESSSQDGTDEASAPDKTKEGEPGERCADCGKAVSCKVEQERRWEVKVFAANGLMRSGAWAAAWEEMEKVDVEVGVWMPEDVRGEVEERLKALQAKEEAEKPVDEPAESKTKRRRPRITTARLRHDERMKEIYGHIDKPKTQAEIDGLVDEKQEPDPTPLSSTNTSDPPTSASKGPTVDAAPLQEHNLSTAHSTQENFVSFVCRHVLLIWNDQKNLAIVLLSIMVLLFSVQNANINSSAPTVSPQLNEPALSPPIISAISAPASDTVPVSYVTTTVFATPTAALSPSVELETEMSVPTKLAQDIESNTDIAAFPASAVELDVGTHAVDDFAPAPEVQEDVEVPSTASEPIPHENGSDVTNGVDCLDSASMVIEESDVDHADALVPGTLRQELTTDLESTERTADTSDPDPQPKHDEHTKESTTVTDLNTALPEDESSSPSVEIDELNSTLRDPDFKADAEDDLAVRASDEPEDESAGVVEEVGQLNLDPENENEHEHNA</sequence>
<comment type="caution">
    <text evidence="2">The sequence shown here is derived from an EMBL/GenBank/DDBJ whole genome shotgun (WGS) entry which is preliminary data.</text>
</comment>
<feature type="compositionally biased region" description="Polar residues" evidence="1">
    <location>
        <begin position="164"/>
        <end position="187"/>
    </location>
</feature>
<feature type="compositionally biased region" description="Basic and acidic residues" evidence="1">
    <location>
        <begin position="305"/>
        <end position="319"/>
    </location>
</feature>
<feature type="region of interest" description="Disordered" evidence="1">
    <location>
        <begin position="442"/>
        <end position="470"/>
    </location>
</feature>
<feature type="compositionally biased region" description="Basic and acidic residues" evidence="1">
    <location>
        <begin position="385"/>
        <end position="401"/>
    </location>
</feature>
<feature type="region of interest" description="Disordered" evidence="1">
    <location>
        <begin position="66"/>
        <end position="121"/>
    </location>
</feature>
<name>A0ABR0K4U1_9EURO</name>
<feature type="region of interest" description="Disordered" evidence="1">
    <location>
        <begin position="385"/>
        <end position="415"/>
    </location>
</feature>
<feature type="compositionally biased region" description="Polar residues" evidence="1">
    <location>
        <begin position="450"/>
        <end position="465"/>
    </location>
</feature>
<evidence type="ECO:0000313" key="2">
    <source>
        <dbReference type="EMBL" id="KAK5087314.1"/>
    </source>
</evidence>
<reference evidence="2 3" key="1">
    <citation type="submission" date="2023-08" db="EMBL/GenBank/DDBJ databases">
        <title>Black Yeasts Isolated from many extreme environments.</title>
        <authorList>
            <person name="Coleine C."/>
            <person name="Stajich J.E."/>
            <person name="Selbmann L."/>
        </authorList>
    </citation>
    <scope>NUCLEOTIDE SEQUENCE [LARGE SCALE GENOMIC DNA]</scope>
    <source>
        <strain evidence="2 3">CCFEE 5885</strain>
    </source>
</reference>
<organism evidence="2 3">
    <name type="scientific">Lithohypha guttulata</name>
    <dbReference type="NCBI Taxonomy" id="1690604"/>
    <lineage>
        <taxon>Eukaryota</taxon>
        <taxon>Fungi</taxon>
        <taxon>Dikarya</taxon>
        <taxon>Ascomycota</taxon>
        <taxon>Pezizomycotina</taxon>
        <taxon>Eurotiomycetes</taxon>
        <taxon>Chaetothyriomycetidae</taxon>
        <taxon>Chaetothyriales</taxon>
        <taxon>Trichomeriaceae</taxon>
        <taxon>Lithohypha</taxon>
    </lineage>
</organism>
<accession>A0ABR0K4U1</accession>
<gene>
    <name evidence="2" type="ORF">LTR24_006841</name>
</gene>
<feature type="region of interest" description="Disordered" evidence="1">
    <location>
        <begin position="133"/>
        <end position="188"/>
    </location>
</feature>
<dbReference type="EMBL" id="JAVRRG010000093">
    <property type="protein sequence ID" value="KAK5087314.1"/>
    <property type="molecule type" value="Genomic_DNA"/>
</dbReference>
<evidence type="ECO:0000313" key="3">
    <source>
        <dbReference type="Proteomes" id="UP001345013"/>
    </source>
</evidence>
<feature type="region of interest" description="Disordered" evidence="1">
    <location>
        <begin position="280"/>
        <end position="319"/>
    </location>
</feature>
<feature type="region of interest" description="Disordered" evidence="1">
    <location>
        <begin position="685"/>
        <end position="790"/>
    </location>
</feature>
<feature type="compositionally biased region" description="Low complexity" evidence="1">
    <location>
        <begin position="69"/>
        <end position="80"/>
    </location>
</feature>